<dbReference type="GO" id="GO:0009055">
    <property type="term" value="F:electron transfer activity"/>
    <property type="evidence" value="ECO:0007669"/>
    <property type="project" value="InterPro"/>
</dbReference>
<dbReference type="OrthoDB" id="5523448at2"/>
<feature type="transmembrane region" description="Helical" evidence="5">
    <location>
        <begin position="31"/>
        <end position="52"/>
    </location>
</feature>
<dbReference type="EMBL" id="NQWH01000004">
    <property type="protein sequence ID" value="PHP28941.1"/>
    <property type="molecule type" value="Genomic_DNA"/>
</dbReference>
<evidence type="ECO:0000256" key="4">
    <source>
        <dbReference type="PROSITE-ProRule" id="PRU00433"/>
    </source>
</evidence>
<dbReference type="PROSITE" id="PS51007">
    <property type="entry name" value="CYTC"/>
    <property type="match status" value="1"/>
</dbReference>
<accession>A0A2G1MJL6</accession>
<gene>
    <name evidence="7" type="ORF">CJ301_04380</name>
</gene>
<feature type="domain" description="Cytochrome c" evidence="6">
    <location>
        <begin position="86"/>
        <end position="176"/>
    </location>
</feature>
<dbReference type="GO" id="GO:0046872">
    <property type="term" value="F:metal ion binding"/>
    <property type="evidence" value="ECO:0007669"/>
    <property type="project" value="UniProtKB-KW"/>
</dbReference>
<keyword evidence="5" id="KW-0812">Transmembrane</keyword>
<dbReference type="Pfam" id="PF13442">
    <property type="entry name" value="Cytochrome_CBB3"/>
    <property type="match status" value="1"/>
</dbReference>
<dbReference type="AlphaFoldDB" id="A0A2G1MJL6"/>
<reference evidence="7 8" key="1">
    <citation type="submission" date="2017-08" db="EMBL/GenBank/DDBJ databases">
        <title>Draft Genome Sequence of Loktanella cinnabarina Strain XM1, Isolated from Coastal Surface Water.</title>
        <authorList>
            <person name="Ma R."/>
            <person name="Wang J."/>
            <person name="Wang Q."/>
            <person name="Ma Z."/>
            <person name="Li J."/>
            <person name="Chen L."/>
        </authorList>
    </citation>
    <scope>NUCLEOTIDE SEQUENCE [LARGE SCALE GENOMIC DNA]</scope>
    <source>
        <strain evidence="7 8">XM1</strain>
    </source>
</reference>
<dbReference type="PANTHER" id="PTHR35008">
    <property type="entry name" value="BLL4482 PROTEIN-RELATED"/>
    <property type="match status" value="1"/>
</dbReference>
<dbReference type="InterPro" id="IPR051459">
    <property type="entry name" value="Cytochrome_c-type_DH"/>
</dbReference>
<keyword evidence="1 4" id="KW-0349">Heme</keyword>
<evidence type="ECO:0000313" key="7">
    <source>
        <dbReference type="EMBL" id="PHP28941.1"/>
    </source>
</evidence>
<evidence type="ECO:0000313" key="8">
    <source>
        <dbReference type="Proteomes" id="UP000221860"/>
    </source>
</evidence>
<sequence length="231" mass="24302">MSGKNEHPEDFGTGARDLQEHFEPHELKNPIPWPLIAIAATLAIWGGATLLFDARATTTGRDALLAQGRPEMTPSLVETAAQEGDAAAARSAALYDSYCATCHQTNGAGVRGAVPPLDGSEYVLADAALPVSILLRGLSGPIVVDGEVYDARMPTWHATLGDEEIAGIVTHVRGAWSNDAGPVSAEQVAATRAALSAELDRPWAGGAELFDAFGEFSETMADDQPEEPRAQ</sequence>
<keyword evidence="8" id="KW-1185">Reference proteome</keyword>
<keyword evidence="2 4" id="KW-0479">Metal-binding</keyword>
<keyword evidence="3 4" id="KW-0408">Iron</keyword>
<dbReference type="SUPFAM" id="SSF46626">
    <property type="entry name" value="Cytochrome c"/>
    <property type="match status" value="1"/>
</dbReference>
<evidence type="ECO:0000256" key="5">
    <source>
        <dbReference type="SAM" id="Phobius"/>
    </source>
</evidence>
<dbReference type="InterPro" id="IPR009056">
    <property type="entry name" value="Cyt_c-like_dom"/>
</dbReference>
<keyword evidence="5" id="KW-0472">Membrane</keyword>
<evidence type="ECO:0000259" key="6">
    <source>
        <dbReference type="PROSITE" id="PS51007"/>
    </source>
</evidence>
<protein>
    <recommendedName>
        <fullName evidence="6">Cytochrome c domain-containing protein</fullName>
    </recommendedName>
</protein>
<name>A0A2G1MJL6_9RHOB</name>
<dbReference type="PANTHER" id="PTHR35008:SF8">
    <property type="entry name" value="ALCOHOL DEHYDROGENASE CYTOCHROME C SUBUNIT"/>
    <property type="match status" value="1"/>
</dbReference>
<evidence type="ECO:0000256" key="1">
    <source>
        <dbReference type="ARBA" id="ARBA00022617"/>
    </source>
</evidence>
<evidence type="ECO:0000256" key="2">
    <source>
        <dbReference type="ARBA" id="ARBA00022723"/>
    </source>
</evidence>
<proteinExistence type="predicted"/>
<keyword evidence="5" id="KW-1133">Transmembrane helix</keyword>
<dbReference type="RefSeq" id="WP_099274684.1">
    <property type="nucleotide sequence ID" value="NZ_KZ304952.1"/>
</dbReference>
<organism evidence="7 8">
    <name type="scientific">Limimaricola cinnabarinus</name>
    <dbReference type="NCBI Taxonomy" id="1125964"/>
    <lineage>
        <taxon>Bacteria</taxon>
        <taxon>Pseudomonadati</taxon>
        <taxon>Pseudomonadota</taxon>
        <taxon>Alphaproteobacteria</taxon>
        <taxon>Rhodobacterales</taxon>
        <taxon>Paracoccaceae</taxon>
        <taxon>Limimaricola</taxon>
    </lineage>
</organism>
<comment type="caution">
    <text evidence="7">The sequence shown here is derived from an EMBL/GenBank/DDBJ whole genome shotgun (WGS) entry which is preliminary data.</text>
</comment>
<dbReference type="InterPro" id="IPR036909">
    <property type="entry name" value="Cyt_c-like_dom_sf"/>
</dbReference>
<dbReference type="Proteomes" id="UP000221860">
    <property type="component" value="Unassembled WGS sequence"/>
</dbReference>
<dbReference type="GO" id="GO:0020037">
    <property type="term" value="F:heme binding"/>
    <property type="evidence" value="ECO:0007669"/>
    <property type="project" value="InterPro"/>
</dbReference>
<evidence type="ECO:0000256" key="3">
    <source>
        <dbReference type="ARBA" id="ARBA00023004"/>
    </source>
</evidence>
<dbReference type="Gene3D" id="1.10.760.10">
    <property type="entry name" value="Cytochrome c-like domain"/>
    <property type="match status" value="1"/>
</dbReference>